<dbReference type="AlphaFoldDB" id="W1YEV3"/>
<dbReference type="Gene3D" id="2.30.310.10">
    <property type="entry name" value="ibrinogen binding protein from staphylococcus aureus domain"/>
    <property type="match status" value="1"/>
</dbReference>
<protein>
    <submittedName>
        <fullName evidence="1">Uncharacterized protein</fullName>
    </submittedName>
</protein>
<dbReference type="EMBL" id="AZMM01005047">
    <property type="protein sequence ID" value="ETJ41022.1"/>
    <property type="molecule type" value="Genomic_DNA"/>
</dbReference>
<feature type="non-terminal residue" evidence="1">
    <location>
        <position position="1"/>
    </location>
</feature>
<comment type="caution">
    <text evidence="1">The sequence shown here is derived from an EMBL/GenBank/DDBJ whole genome shotgun (WGS) entry which is preliminary data.</text>
</comment>
<organism evidence="1">
    <name type="scientific">human gut metagenome</name>
    <dbReference type="NCBI Taxonomy" id="408170"/>
    <lineage>
        <taxon>unclassified sequences</taxon>
        <taxon>metagenomes</taxon>
        <taxon>organismal metagenomes</taxon>
    </lineage>
</organism>
<proteinExistence type="predicted"/>
<feature type="non-terminal residue" evidence="1">
    <location>
        <position position="71"/>
    </location>
</feature>
<name>W1YEV3_9ZZZZ</name>
<evidence type="ECO:0000313" key="1">
    <source>
        <dbReference type="EMBL" id="ETJ41022.1"/>
    </source>
</evidence>
<dbReference type="Pfam" id="PF05833">
    <property type="entry name" value="NFACT_N"/>
    <property type="match status" value="1"/>
</dbReference>
<sequence length="71" mass="8175">MYLSKPIQDLPKEPSSLCMFLRKHIEGSRIVKVEQINGDRIMCIQTDKLEMDGSITSTFIYVELMGKYSNC</sequence>
<reference evidence="1" key="1">
    <citation type="submission" date="2013-12" db="EMBL/GenBank/DDBJ databases">
        <title>A Varibaculum cambriense genome reconstructed from a premature infant gut community with otherwise low bacterial novelty that shifts toward anaerobic metabolism during the third week of life.</title>
        <authorList>
            <person name="Brown C.T."/>
            <person name="Sharon I."/>
            <person name="Thomas B.C."/>
            <person name="Castelle C.J."/>
            <person name="Morowitz M.J."/>
            <person name="Banfield J.F."/>
        </authorList>
    </citation>
    <scope>NUCLEOTIDE SEQUENCE</scope>
</reference>
<gene>
    <name evidence="1" type="ORF">Q604_UNBC05047G0001</name>
</gene>
<accession>W1YEV3</accession>